<comment type="function">
    <text evidence="6">Allows the formation of correctly charged Gln-tRNA(Gln) through the transamidation of misacylated Glu-tRNA(Gln) in organisms which lack glutaminyl-tRNA synthetase. The reaction takes place in the presence of glutamine and ATP through an activated gamma-phospho-Glu-tRNA(Gln). The GatDE system is specific for glutamate and does not act on aspartate.</text>
</comment>
<keyword evidence="3 6" id="KW-0067">ATP-binding</keyword>
<proteinExistence type="inferred from homology"/>
<reference evidence="8" key="1">
    <citation type="submission" date="2009-10" db="EMBL/GenBank/DDBJ databases">
        <title>Complete sequence of chromosome of Methanocaldococcus vulcanius M7.</title>
        <authorList>
            <consortium name="US DOE Joint Genome Institute"/>
            <person name="Lucas S."/>
            <person name="Copeland A."/>
            <person name="Lapidus A."/>
            <person name="Glavina del Rio T."/>
            <person name="Dalin E."/>
            <person name="Tice H."/>
            <person name="Bruce D."/>
            <person name="Goodwin L."/>
            <person name="Pitluck S."/>
            <person name="Lcollab F.I."/>
            <person name="Brettin T."/>
            <person name="Detter J.C."/>
            <person name="Han C."/>
            <person name="Tapia R."/>
            <person name="Kuske C.R."/>
            <person name="Schmutz J."/>
            <person name="Larimer F."/>
            <person name="Land M."/>
            <person name="Hauser L."/>
            <person name="Kyrpides N."/>
            <person name="Ovchinikova G."/>
            <person name="Sieprawska-Lupa M."/>
            <person name="Whitman W.B."/>
            <person name="Woyke T."/>
        </authorList>
    </citation>
    <scope>NUCLEOTIDE SEQUENCE [LARGE SCALE GENOMIC DNA]</scope>
    <source>
        <strain evidence="8">M7</strain>
    </source>
</reference>
<protein>
    <recommendedName>
        <fullName evidence="6">Glutamyl-tRNA(Gln) amidotransferase subunit E</fullName>
        <shortName evidence="6">Glu-ADT subunit E</shortName>
        <ecNumber evidence="6">6.3.5.-</ecNumber>
    </recommendedName>
</protein>
<dbReference type="HAMAP" id="MF_00588">
    <property type="entry name" value="GatE"/>
    <property type="match status" value="1"/>
</dbReference>
<dbReference type="GO" id="GO:0005737">
    <property type="term" value="C:cytoplasm"/>
    <property type="evidence" value="ECO:0007669"/>
    <property type="project" value="InterPro"/>
</dbReference>
<dbReference type="EC" id="6.3.5.-" evidence="6"/>
<dbReference type="InterPro" id="IPR023168">
    <property type="entry name" value="GatB_Yqey_C_2"/>
</dbReference>
<comment type="similarity">
    <text evidence="6">Belongs to the GatB/GatE family. GatE subfamily.</text>
</comment>
<dbReference type="OrthoDB" id="7316at2157"/>
<evidence type="ECO:0000256" key="1">
    <source>
        <dbReference type="ARBA" id="ARBA00022598"/>
    </source>
</evidence>
<evidence type="ECO:0000256" key="2">
    <source>
        <dbReference type="ARBA" id="ARBA00022741"/>
    </source>
</evidence>
<sequence length="636" mass="72033">MKIDYEIDYEKVGLKVGLEIHQQLNTKRKLFCHCPTILRDDEPDGEIIRVLRPSLSEMGEVDRAALIEARKGKKFIYQFYNDTTCLVELDEEPPHPPSEEALKIALEVALLMNMKVVDVAYTMRKIVIDGSNTSGFQRTIYLARDGFIETSEGKVGITSLCLEEDAARKIEERGDAVVYNLDRLGIPLVEVSTAPDIKTPKMAKEAARRIGEILRATGKVKRGLGTIRQDINISIKDGARIEVKGVQNLDLIEKVVENEVIRQINLLKIRDELRKRNAEVIEKIFDVSEIFKDCKSKIIQNALKKKNGKVKAVLLKGFAGLVGREIQPGRRLGTEFSDRAKVIAGVGGLFHTDELPKYGITEEDVKKLREFVNAEENDAVIIVADEESKVDKALEAVIERAKEALVGVPEETRKALEDGNTAYLRPLPGAARMYPETDIPPITIKKEFIEEIKNNLPELPEEKFERFKKEYKLNDELARKMVLSYYVDLFEELCKKFKNIKPILIATTLEGTLKEIKREGYDIDKLKDKHLEETFKALSEGKLAKEGIVEVLKGFCEFPDKSIDEILEIKGLKGLSKEEVEKIIEDIIKEHLNVVKEKGEKAYGFLMGRCMAKLRGKADGKLVNEILRKKLKEISN</sequence>
<dbReference type="PANTHER" id="PTHR11659:SF2">
    <property type="entry name" value="GLUTAMYL-TRNA(GLN) AMIDOTRANSFERASE SUBUNIT E"/>
    <property type="match status" value="1"/>
</dbReference>
<dbReference type="KEGG" id="mvu:Metvu_0695"/>
<keyword evidence="4 6" id="KW-0648">Protein biosynthesis</keyword>
<evidence type="ECO:0000313" key="9">
    <source>
        <dbReference type="Proteomes" id="UP000002063"/>
    </source>
</evidence>
<comment type="subunit">
    <text evidence="6">Heterodimer of GatD and GatE.</text>
</comment>
<dbReference type="InterPro" id="IPR004115">
    <property type="entry name" value="GAD-like_sf"/>
</dbReference>
<dbReference type="InterPro" id="IPR017959">
    <property type="entry name" value="Asn/Gln-tRNA_amidoTrfase_suB/E"/>
</dbReference>
<dbReference type="Pfam" id="PF02934">
    <property type="entry name" value="GatB_N"/>
    <property type="match status" value="1"/>
</dbReference>
<dbReference type="PANTHER" id="PTHR11659">
    <property type="entry name" value="GLUTAMYL-TRNA GLN AMIDOTRANSFERASE SUBUNIT B MITOCHONDRIAL AND PROKARYOTIC PET112-RELATED"/>
    <property type="match status" value="1"/>
</dbReference>
<dbReference type="RefSeq" id="WP_015732773.1">
    <property type="nucleotide sequence ID" value="NC_013407.1"/>
</dbReference>
<dbReference type="SMART" id="SM00845">
    <property type="entry name" value="GatB_Yqey"/>
    <property type="match status" value="1"/>
</dbReference>
<dbReference type="Proteomes" id="UP000002063">
    <property type="component" value="Chromosome"/>
</dbReference>
<dbReference type="GO" id="GO:0004812">
    <property type="term" value="F:aminoacyl-tRNA ligase activity"/>
    <property type="evidence" value="ECO:0007669"/>
    <property type="project" value="InterPro"/>
</dbReference>
<dbReference type="InterPro" id="IPR017958">
    <property type="entry name" value="Gln-tRNA_amidoTrfase_suB_CS"/>
</dbReference>
<dbReference type="Gene3D" id="1.10.10.410">
    <property type="match status" value="1"/>
</dbReference>
<feature type="domain" description="Asn/Gln amidotransferase" evidence="7">
    <location>
        <begin position="488"/>
        <end position="631"/>
    </location>
</feature>
<dbReference type="SUPFAM" id="SSF55261">
    <property type="entry name" value="GAD domain-like"/>
    <property type="match status" value="1"/>
</dbReference>
<evidence type="ECO:0000259" key="7">
    <source>
        <dbReference type="SMART" id="SM00845"/>
    </source>
</evidence>
<dbReference type="AlphaFoldDB" id="C9RG51"/>
<dbReference type="SUPFAM" id="SSF55931">
    <property type="entry name" value="Glutamine synthetase/guanido kinase"/>
    <property type="match status" value="1"/>
</dbReference>
<dbReference type="InterPro" id="IPR029351">
    <property type="entry name" value="GAD_dom"/>
</dbReference>
<dbReference type="NCBIfam" id="NF003107">
    <property type="entry name" value="PRK04028.1"/>
    <property type="match status" value="1"/>
</dbReference>
<dbReference type="FunFam" id="1.10.150.380:FF:000002">
    <property type="entry name" value="Glutamyl-tRNA(Gln) amidotransferase subunit E"/>
    <property type="match status" value="1"/>
</dbReference>
<dbReference type="STRING" id="579137.Metvu_0695"/>
<dbReference type="GO" id="GO:0050567">
    <property type="term" value="F:glutaminyl-tRNA synthase (glutamine-hydrolyzing) activity"/>
    <property type="evidence" value="ECO:0007669"/>
    <property type="project" value="UniProtKB-UniRule"/>
</dbReference>
<dbReference type="InterPro" id="IPR014746">
    <property type="entry name" value="Gln_synth/guanido_kin_cat_dom"/>
</dbReference>
<evidence type="ECO:0000256" key="4">
    <source>
        <dbReference type="ARBA" id="ARBA00022917"/>
    </source>
</evidence>
<dbReference type="Gene3D" id="3.30.1360.30">
    <property type="entry name" value="GAD-like domain"/>
    <property type="match status" value="1"/>
</dbReference>
<dbReference type="Gene3D" id="1.10.150.380">
    <property type="entry name" value="GatB domain, N-terminal subdomain"/>
    <property type="match status" value="1"/>
</dbReference>
<accession>C9RG51</accession>
<dbReference type="FunFam" id="1.10.10.410:FF:000003">
    <property type="entry name" value="Glutamyl-tRNA(Gln) amidotransferase subunit E"/>
    <property type="match status" value="1"/>
</dbReference>
<organism evidence="8 9">
    <name type="scientific">Methanocaldococcus vulcanius (strain ATCC 700851 / DSM 12094 / M7)</name>
    <name type="common">Methanococcus vulcanius</name>
    <dbReference type="NCBI Taxonomy" id="579137"/>
    <lineage>
        <taxon>Archaea</taxon>
        <taxon>Methanobacteriati</taxon>
        <taxon>Methanobacteriota</taxon>
        <taxon>Methanomada group</taxon>
        <taxon>Methanococci</taxon>
        <taxon>Methanococcales</taxon>
        <taxon>Methanocaldococcaceae</taxon>
        <taxon>Methanocaldococcus</taxon>
    </lineage>
</organism>
<dbReference type="GO" id="GO:0005524">
    <property type="term" value="F:ATP binding"/>
    <property type="evidence" value="ECO:0007669"/>
    <property type="project" value="UniProtKB-KW"/>
</dbReference>
<dbReference type="HOGENOM" id="CLU_030702_0_0_2"/>
<dbReference type="Pfam" id="PF02637">
    <property type="entry name" value="GatB_Yqey"/>
    <property type="match status" value="1"/>
</dbReference>
<dbReference type="InterPro" id="IPR018027">
    <property type="entry name" value="Asn/Gln_amidotransferase"/>
</dbReference>
<name>C9RG51_METVM</name>
<dbReference type="eggNOG" id="arCOG01719">
    <property type="taxonomic scope" value="Archaea"/>
</dbReference>
<evidence type="ECO:0000256" key="5">
    <source>
        <dbReference type="ARBA" id="ARBA00047913"/>
    </source>
</evidence>
<dbReference type="GeneID" id="8513032"/>
<dbReference type="SUPFAM" id="SSF89095">
    <property type="entry name" value="GatB/YqeY motif"/>
    <property type="match status" value="1"/>
</dbReference>
<evidence type="ECO:0000256" key="3">
    <source>
        <dbReference type="ARBA" id="ARBA00022840"/>
    </source>
</evidence>
<dbReference type="InterPro" id="IPR003789">
    <property type="entry name" value="Asn/Gln_tRNA_amidoTrase-B-like"/>
</dbReference>
<comment type="catalytic activity">
    <reaction evidence="5 6">
        <text>L-glutamyl-tRNA(Gln) + L-glutamine + ATP + H2O = L-glutaminyl-tRNA(Gln) + L-glutamate + ADP + phosphate + H(+)</text>
        <dbReference type="Rhea" id="RHEA:17521"/>
        <dbReference type="Rhea" id="RHEA-COMP:9681"/>
        <dbReference type="Rhea" id="RHEA-COMP:9684"/>
        <dbReference type="ChEBI" id="CHEBI:15377"/>
        <dbReference type="ChEBI" id="CHEBI:15378"/>
        <dbReference type="ChEBI" id="CHEBI:29985"/>
        <dbReference type="ChEBI" id="CHEBI:30616"/>
        <dbReference type="ChEBI" id="CHEBI:43474"/>
        <dbReference type="ChEBI" id="CHEBI:58359"/>
        <dbReference type="ChEBI" id="CHEBI:78520"/>
        <dbReference type="ChEBI" id="CHEBI:78521"/>
        <dbReference type="ChEBI" id="CHEBI:456216"/>
    </reaction>
</comment>
<dbReference type="InterPro" id="IPR004414">
    <property type="entry name" value="GatE"/>
</dbReference>
<dbReference type="NCBIfam" id="TIGR00134">
    <property type="entry name" value="gatE_arch"/>
    <property type="match status" value="1"/>
</dbReference>
<dbReference type="InterPro" id="IPR006075">
    <property type="entry name" value="Asn/Gln-tRNA_Trfase_suB/E_cat"/>
</dbReference>
<dbReference type="FunFam" id="3.30.1360.30:FF:000003">
    <property type="entry name" value="Glutamyl-tRNA(Gln) amidotransferase subunit E"/>
    <property type="match status" value="1"/>
</dbReference>
<evidence type="ECO:0000313" key="8">
    <source>
        <dbReference type="EMBL" id="ACX72553.1"/>
    </source>
</evidence>
<keyword evidence="9" id="KW-1185">Reference proteome</keyword>
<dbReference type="InterPro" id="IPR042114">
    <property type="entry name" value="GatB_C_1"/>
</dbReference>
<dbReference type="Pfam" id="PF02938">
    <property type="entry name" value="GAD"/>
    <property type="match status" value="1"/>
</dbReference>
<keyword evidence="1 6" id="KW-0436">Ligase</keyword>
<dbReference type="GO" id="GO:0070681">
    <property type="term" value="P:glutaminyl-tRNAGln biosynthesis via transamidation"/>
    <property type="evidence" value="ECO:0007669"/>
    <property type="project" value="TreeGrafter"/>
</dbReference>
<dbReference type="GO" id="GO:0006412">
    <property type="term" value="P:translation"/>
    <property type="evidence" value="ECO:0007669"/>
    <property type="project" value="UniProtKB-UniRule"/>
</dbReference>
<keyword evidence="2 6" id="KW-0547">Nucleotide-binding</keyword>
<gene>
    <name evidence="6" type="primary">gatE</name>
    <name evidence="8" type="ordered locus">Metvu_0695</name>
</gene>
<dbReference type="PROSITE" id="PS01234">
    <property type="entry name" value="GATB"/>
    <property type="match status" value="1"/>
</dbReference>
<dbReference type="EMBL" id="CP001787">
    <property type="protein sequence ID" value="ACX72553.1"/>
    <property type="molecule type" value="Genomic_DNA"/>
</dbReference>
<evidence type="ECO:0000256" key="6">
    <source>
        <dbReference type="HAMAP-Rule" id="MF_00588"/>
    </source>
</evidence>